<evidence type="ECO:0000259" key="9">
    <source>
        <dbReference type="Pfam" id="PF21338"/>
    </source>
</evidence>
<protein>
    <recommendedName>
        <fullName evidence="3">DNA topoisomerase</fullName>
        <ecNumber evidence="3">5.6.2.1</ecNumber>
    </recommendedName>
</protein>
<dbReference type="Gene3D" id="3.90.15.10">
    <property type="entry name" value="Topoisomerase I, Chain A, domain 3"/>
    <property type="match status" value="1"/>
</dbReference>
<evidence type="ECO:0000256" key="2">
    <source>
        <dbReference type="ARBA" id="ARBA00006645"/>
    </source>
</evidence>
<dbReference type="PRINTS" id="PR00416">
    <property type="entry name" value="EUTPISMRASEI"/>
</dbReference>
<reference evidence="10 11" key="1">
    <citation type="submission" date="2023-05" db="EMBL/GenBank/DDBJ databases">
        <title>Lithophilousrod everest ZFBP1038 complete genpme.</title>
        <authorList>
            <person name="Tian M."/>
        </authorList>
    </citation>
    <scope>NUCLEOTIDE SEQUENCE [LARGE SCALE GENOMIC DNA]</scope>
    <source>
        <strain evidence="10 11">ZFBP1038</strain>
    </source>
</reference>
<name>A0ABY8QTH8_9MICO</name>
<evidence type="ECO:0000256" key="1">
    <source>
        <dbReference type="ARBA" id="ARBA00000213"/>
    </source>
</evidence>
<dbReference type="SUPFAM" id="SSF56349">
    <property type="entry name" value="DNA breaking-rejoining enzymes"/>
    <property type="match status" value="1"/>
</dbReference>
<organism evidence="10 11">
    <name type="scientific">Saxibacter everestensis</name>
    <dbReference type="NCBI Taxonomy" id="2909229"/>
    <lineage>
        <taxon>Bacteria</taxon>
        <taxon>Bacillati</taxon>
        <taxon>Actinomycetota</taxon>
        <taxon>Actinomycetes</taxon>
        <taxon>Micrococcales</taxon>
        <taxon>Brevibacteriaceae</taxon>
        <taxon>Saxibacter</taxon>
    </lineage>
</organism>
<keyword evidence="4" id="KW-0799">Topoisomerase</keyword>
<feature type="region of interest" description="Disordered" evidence="7">
    <location>
        <begin position="1"/>
        <end position="21"/>
    </location>
</feature>
<evidence type="ECO:0000256" key="5">
    <source>
        <dbReference type="ARBA" id="ARBA00023125"/>
    </source>
</evidence>
<dbReference type="EC" id="5.6.2.1" evidence="3"/>
<dbReference type="InterPro" id="IPR014711">
    <property type="entry name" value="TopoI_cat_a-hlx-sub_euk"/>
</dbReference>
<feature type="domain" description="DNA topoisomerase I catalytic core eukaryotic-type" evidence="8">
    <location>
        <begin position="84"/>
        <end position="289"/>
    </location>
</feature>
<evidence type="ECO:0000256" key="4">
    <source>
        <dbReference type="ARBA" id="ARBA00023029"/>
    </source>
</evidence>
<feature type="domain" description="DNA topoisomerase IB N-terminal" evidence="9">
    <location>
        <begin position="21"/>
        <end position="68"/>
    </location>
</feature>
<keyword evidence="6" id="KW-0413">Isomerase</keyword>
<dbReference type="InterPro" id="IPR013500">
    <property type="entry name" value="TopoI_cat_euk"/>
</dbReference>
<dbReference type="InterPro" id="IPR035447">
    <property type="entry name" value="DNA_topo_I_N_sf"/>
</dbReference>
<dbReference type="Pfam" id="PF21338">
    <property type="entry name" value="Top1B_N_bact"/>
    <property type="match status" value="1"/>
</dbReference>
<evidence type="ECO:0000313" key="11">
    <source>
        <dbReference type="Proteomes" id="UP001209083"/>
    </source>
</evidence>
<keyword evidence="5" id="KW-0238">DNA-binding</keyword>
<dbReference type="InterPro" id="IPR011010">
    <property type="entry name" value="DNA_brk_join_enz"/>
</dbReference>
<dbReference type="Gene3D" id="3.30.66.10">
    <property type="entry name" value="DNA topoisomerase I domain"/>
    <property type="match status" value="1"/>
</dbReference>
<evidence type="ECO:0000256" key="6">
    <source>
        <dbReference type="ARBA" id="ARBA00023235"/>
    </source>
</evidence>
<proteinExistence type="inferred from homology"/>
<evidence type="ECO:0000256" key="3">
    <source>
        <dbReference type="ARBA" id="ARBA00012891"/>
    </source>
</evidence>
<keyword evidence="11" id="KW-1185">Reference proteome</keyword>
<dbReference type="EMBL" id="CP090958">
    <property type="protein sequence ID" value="WGW12237.1"/>
    <property type="molecule type" value="Genomic_DNA"/>
</dbReference>
<comment type="catalytic activity">
    <reaction evidence="1">
        <text>ATP-independent breakage of single-stranded DNA, followed by passage and rejoining.</text>
        <dbReference type="EC" id="5.6.2.1"/>
    </reaction>
</comment>
<evidence type="ECO:0000313" key="10">
    <source>
        <dbReference type="EMBL" id="WGW12237.1"/>
    </source>
</evidence>
<dbReference type="PROSITE" id="PS52038">
    <property type="entry name" value="TOPO_IB_2"/>
    <property type="match status" value="1"/>
</dbReference>
<dbReference type="Proteomes" id="UP001209083">
    <property type="component" value="Chromosome"/>
</dbReference>
<dbReference type="RefSeq" id="WP_349639036.1">
    <property type="nucleotide sequence ID" value="NZ_CP090958.1"/>
</dbReference>
<dbReference type="InterPro" id="IPR001631">
    <property type="entry name" value="TopoI"/>
</dbReference>
<gene>
    <name evidence="10" type="ORF">LWF01_00275</name>
</gene>
<evidence type="ECO:0000259" key="8">
    <source>
        <dbReference type="Pfam" id="PF01028"/>
    </source>
</evidence>
<evidence type="ECO:0000256" key="7">
    <source>
        <dbReference type="SAM" id="MobiDB-lite"/>
    </source>
</evidence>
<dbReference type="Gene3D" id="1.10.132.120">
    <property type="match status" value="1"/>
</dbReference>
<dbReference type="InterPro" id="IPR049331">
    <property type="entry name" value="Top1B_N_bact"/>
</dbReference>
<dbReference type="Pfam" id="PF01028">
    <property type="entry name" value="Topoisom_I"/>
    <property type="match status" value="1"/>
</dbReference>
<dbReference type="SUPFAM" id="SSF55869">
    <property type="entry name" value="DNA topoisomerase I domain"/>
    <property type="match status" value="1"/>
</dbReference>
<comment type="similarity">
    <text evidence="2">Belongs to the type IB topoisomerase family.</text>
</comment>
<sequence>MRLRKSDQTKPGITRRRRGRGWQYFGPDGRTVDSEARSRVEALVIPPAWTDVWISPWHNGHIQAVGTDDAGRRQYLYHELWVATRNSQKHVHGRDVGKRLPEARKLVARHLALPGMPRERALATAFRMLDVGRFRAGNQEYAESNGSFGLATLLKSHVRIDGDALVFDYAAKSGVRRISRIEDSHLLDSIALMRRRRTGGEQLLAYRDHGRWIALDSADVNDYLRDVVGAETTAKDFRTWHATVLAAAALAAESRRLGAEPWSQTARKKAVSQVMRFVADELGNTPAVARGSYVDPRIVDLFWEGTTIGDAGRRGVRLTDDGDPLAGVLDVATSEAAETAVIRLLV</sequence>
<accession>A0ABY8QTH8</accession>